<dbReference type="GO" id="GO:0009279">
    <property type="term" value="C:cell outer membrane"/>
    <property type="evidence" value="ECO:0007669"/>
    <property type="project" value="UniProtKB-SubCell"/>
</dbReference>
<evidence type="ECO:0000256" key="3">
    <source>
        <dbReference type="ARBA" id="ARBA00022729"/>
    </source>
</evidence>
<dbReference type="Gene3D" id="1.25.40.390">
    <property type="match status" value="2"/>
</dbReference>
<name>A0A1V9FFK7_9BACT</name>
<reference evidence="7 8" key="1">
    <citation type="submission" date="2016-03" db="EMBL/GenBank/DDBJ databases">
        <title>Niastella vici sp. nov., isolated from farmland soil.</title>
        <authorList>
            <person name="Chen L."/>
            <person name="Wang D."/>
            <person name="Yang S."/>
            <person name="Wang G."/>
        </authorList>
    </citation>
    <scope>NUCLEOTIDE SEQUENCE [LARGE SCALE GENOMIC DNA]</scope>
    <source>
        <strain evidence="7 8">DJ57</strain>
    </source>
</reference>
<dbReference type="OrthoDB" id="1183184at2"/>
<evidence type="ECO:0000256" key="4">
    <source>
        <dbReference type="ARBA" id="ARBA00023136"/>
    </source>
</evidence>
<proteinExistence type="inferred from homology"/>
<dbReference type="RefSeq" id="WP_081156107.1">
    <property type="nucleotide sequence ID" value="NZ_LVYD01000124.1"/>
</dbReference>
<keyword evidence="4" id="KW-0472">Membrane</keyword>
<keyword evidence="8" id="KW-1185">Reference proteome</keyword>
<dbReference type="Pfam" id="PF07980">
    <property type="entry name" value="SusD_RagB"/>
    <property type="match status" value="1"/>
</dbReference>
<dbReference type="EMBL" id="LVYD01000124">
    <property type="protein sequence ID" value="OQP57143.1"/>
    <property type="molecule type" value="Genomic_DNA"/>
</dbReference>
<evidence type="ECO:0000313" key="7">
    <source>
        <dbReference type="EMBL" id="OQP57143.1"/>
    </source>
</evidence>
<evidence type="ECO:0000256" key="5">
    <source>
        <dbReference type="ARBA" id="ARBA00023237"/>
    </source>
</evidence>
<dbReference type="Proteomes" id="UP000192796">
    <property type="component" value="Unassembled WGS sequence"/>
</dbReference>
<accession>A0A1V9FFK7</accession>
<dbReference type="SUPFAM" id="SSF48452">
    <property type="entry name" value="TPR-like"/>
    <property type="match status" value="1"/>
</dbReference>
<gene>
    <name evidence="7" type="ORF">A3860_11305</name>
</gene>
<keyword evidence="3" id="KW-0732">Signal</keyword>
<comment type="similarity">
    <text evidence="2">Belongs to the SusD family.</text>
</comment>
<feature type="domain" description="RagB/SusD" evidence="6">
    <location>
        <begin position="416"/>
        <end position="534"/>
    </location>
</feature>
<comment type="caution">
    <text evidence="7">The sequence shown here is derived from an EMBL/GenBank/DDBJ whole genome shotgun (WGS) entry which is preliminary data.</text>
</comment>
<dbReference type="STRING" id="1703345.A3860_11305"/>
<evidence type="ECO:0000256" key="2">
    <source>
        <dbReference type="ARBA" id="ARBA00006275"/>
    </source>
</evidence>
<comment type="subcellular location">
    <subcellularLocation>
        <location evidence="1">Cell outer membrane</location>
    </subcellularLocation>
</comment>
<keyword evidence="5" id="KW-0998">Cell outer membrane</keyword>
<evidence type="ECO:0000313" key="8">
    <source>
        <dbReference type="Proteomes" id="UP000192796"/>
    </source>
</evidence>
<evidence type="ECO:0000259" key="6">
    <source>
        <dbReference type="Pfam" id="PF07980"/>
    </source>
</evidence>
<evidence type="ECO:0000256" key="1">
    <source>
        <dbReference type="ARBA" id="ARBA00004442"/>
    </source>
</evidence>
<organism evidence="7 8">
    <name type="scientific">Niastella vici</name>
    <dbReference type="NCBI Taxonomy" id="1703345"/>
    <lineage>
        <taxon>Bacteria</taxon>
        <taxon>Pseudomonadati</taxon>
        <taxon>Bacteroidota</taxon>
        <taxon>Chitinophagia</taxon>
        <taxon>Chitinophagales</taxon>
        <taxon>Chitinophagaceae</taxon>
        <taxon>Niastella</taxon>
    </lineage>
</organism>
<protein>
    <recommendedName>
        <fullName evidence="6">RagB/SusD domain-containing protein</fullName>
    </recommendedName>
</protein>
<dbReference type="InterPro" id="IPR012944">
    <property type="entry name" value="SusD_RagB_dom"/>
</dbReference>
<dbReference type="InterPro" id="IPR011990">
    <property type="entry name" value="TPR-like_helical_dom_sf"/>
</dbReference>
<sequence length="546" mass="59291">MRIQLSYLLGVLLMVQTGCRKEELNVENPNSPTPGSAKTEAGILSLSLGAVYQTGFNGITDTKYSGSFLGSSFWFLAPAYHDLMADVVSAEAANNIINQVSVPDYVVMDDGTKISNTAPAKGVVRLNNSRTKAGSNMFYFEWTWMYYLNNACNLVLETVDNVSFSGDATTRKNAIKAWAYFWKGYAYSRIGSIYYAGLIKNESAKTNGLYKTSAEIIAEADANYNKAIEALNGITTLTDYNTMVKALIPTQCQTGKGGVLTPTMWIHTINTMKARNILVNKRVKDMTATDWNNILTLVSNGVTSSDLVFTGRSASAGSFLSATTGSVAAMTIGDPTSTTYKITERLIQEYKTGDKRLANNFSQVTAYLNQKGGFTFSTRYKLLDGGNAMSGVQVVGSKTVGAYELYVAATYEENELMKAEANIKLNNITTGLASVDAVRTYQGAGLTAVSGTITDAAQAYEELRRERRTALLFRNVSLYDSRRWGYLDDIGAGGTGRTNAVVVSSTGVVNTKATINYNFLDYWDVPDDELALNPPTDGSAPVQNPK</sequence>
<dbReference type="AlphaFoldDB" id="A0A1V9FFK7"/>